<keyword evidence="7" id="KW-0325">Glycoprotein</keyword>
<evidence type="ECO:0008006" key="10">
    <source>
        <dbReference type="Google" id="ProtNLM"/>
    </source>
</evidence>
<evidence type="ECO:0000256" key="7">
    <source>
        <dbReference type="ARBA" id="ARBA00023180"/>
    </source>
</evidence>
<comment type="subcellular location">
    <subcellularLocation>
        <location evidence="1">Golgi apparatus membrane</location>
        <topology evidence="1">Single-pass type II membrane protein</topology>
    </subcellularLocation>
</comment>
<evidence type="ECO:0000256" key="3">
    <source>
        <dbReference type="ARBA" id="ARBA00022968"/>
    </source>
</evidence>
<protein>
    <recommendedName>
        <fullName evidence="10">Glycosyltransferase</fullName>
    </recommendedName>
</protein>
<dbReference type="GO" id="GO:0035269">
    <property type="term" value="P:protein O-linked glycosylation via mannose"/>
    <property type="evidence" value="ECO:0007669"/>
    <property type="project" value="TreeGrafter"/>
</dbReference>
<gene>
    <name evidence="8" type="ORF">PMAYCL1PPCAC_33015</name>
</gene>
<dbReference type="InterPro" id="IPR002495">
    <property type="entry name" value="Glyco_trans_8"/>
</dbReference>
<keyword evidence="2" id="KW-0812">Transmembrane</keyword>
<dbReference type="AlphaFoldDB" id="A0AAN5IFX7"/>
<dbReference type="Proteomes" id="UP001328107">
    <property type="component" value="Unassembled WGS sequence"/>
</dbReference>
<comment type="caution">
    <text evidence="8">The sequence shown here is derived from an EMBL/GenBank/DDBJ whole genome shotgun (WGS) entry which is preliminary data.</text>
</comment>
<evidence type="ECO:0000313" key="8">
    <source>
        <dbReference type="EMBL" id="GMR62820.1"/>
    </source>
</evidence>
<keyword evidence="3" id="KW-0735">Signal-anchor</keyword>
<dbReference type="Gene3D" id="3.90.550.10">
    <property type="entry name" value="Spore Coat Polysaccharide Biosynthesis Protein SpsA, Chain A"/>
    <property type="match status" value="1"/>
</dbReference>
<evidence type="ECO:0000313" key="9">
    <source>
        <dbReference type="Proteomes" id="UP001328107"/>
    </source>
</evidence>
<dbReference type="FunFam" id="3.90.550.10:FF:000016">
    <property type="entry name" value="LARGE xylosyl- and glucuronyltransferase 2"/>
    <property type="match status" value="1"/>
</dbReference>
<dbReference type="Pfam" id="PF01501">
    <property type="entry name" value="Glyco_transf_8"/>
    <property type="match status" value="1"/>
</dbReference>
<dbReference type="InterPro" id="IPR029044">
    <property type="entry name" value="Nucleotide-diphossugar_trans"/>
</dbReference>
<feature type="non-terminal residue" evidence="8">
    <location>
        <position position="449"/>
    </location>
</feature>
<dbReference type="SUPFAM" id="SSF53448">
    <property type="entry name" value="Nucleotide-diphospho-sugar transferases"/>
    <property type="match status" value="1"/>
</dbReference>
<name>A0AAN5IFX7_9BILA</name>
<dbReference type="GO" id="GO:0000139">
    <property type="term" value="C:Golgi membrane"/>
    <property type="evidence" value="ECO:0007669"/>
    <property type="project" value="UniProtKB-SubCell"/>
</dbReference>
<dbReference type="GO" id="GO:0015020">
    <property type="term" value="F:glucuronosyltransferase activity"/>
    <property type="evidence" value="ECO:0007669"/>
    <property type="project" value="TreeGrafter"/>
</dbReference>
<dbReference type="PANTHER" id="PTHR12270:SF25">
    <property type="entry name" value="GLYCOSYLTRANSFERASE-LIKE PROTEIN LARGE"/>
    <property type="match status" value="1"/>
</dbReference>
<feature type="non-terminal residue" evidence="8">
    <location>
        <position position="1"/>
    </location>
</feature>
<evidence type="ECO:0000256" key="4">
    <source>
        <dbReference type="ARBA" id="ARBA00022989"/>
    </source>
</evidence>
<dbReference type="PANTHER" id="PTHR12270">
    <property type="entry name" value="GLYCOSYLTRANSFERASE-RELATED"/>
    <property type="match status" value="1"/>
</dbReference>
<accession>A0AAN5IFX7</accession>
<sequence length="449" mass="51652">LPPPLRVILREPEGQCTDRHFVLMLGGRKSQNIASALYKSILHHVRGSVVFHFIADNHHKQIISTLFKTWQLPSVRYYVYDMEPYKRKLKWIRNSHYSTVASVMRLVVPEILPVEVKVALIIDTDMIVLDDISPIFDAFQGTNDSVLFAMTENLSPGYVRRMSPWPARGRGFNAGLVLLHLDRMRHANWSDMWRMEARERFKTLQNGNEQDIFNAMTVAYPDIVAQLPCEYNFQLGSISEPWTCQSSDRDVKIAHFNSEQKLNLKTKYVAHFARIHAEYQSMDGYAFRRRKNCVFDKETATYFADLPETDAAHNISYRTHMYFNGFNTVNTTDEVTLVTQLPAENFKIVKQILEIWKGPISAAIYCSDAKLPYISEDIESVGIDQRTNFALHVVFKTGNHFPVHDLRKVAIDGASTKFAYIMDYDVSREVKSISADEIKKNIIKIGKEG</sequence>
<proteinExistence type="predicted"/>
<evidence type="ECO:0000256" key="6">
    <source>
        <dbReference type="ARBA" id="ARBA00023136"/>
    </source>
</evidence>
<keyword evidence="9" id="KW-1185">Reference proteome</keyword>
<keyword evidence="4" id="KW-1133">Transmembrane helix</keyword>
<dbReference type="EMBL" id="BTRK01000006">
    <property type="protein sequence ID" value="GMR62820.1"/>
    <property type="molecule type" value="Genomic_DNA"/>
</dbReference>
<evidence type="ECO:0000256" key="1">
    <source>
        <dbReference type="ARBA" id="ARBA00004323"/>
    </source>
</evidence>
<dbReference type="GO" id="GO:0042285">
    <property type="term" value="F:xylosyltransferase activity"/>
    <property type="evidence" value="ECO:0007669"/>
    <property type="project" value="TreeGrafter"/>
</dbReference>
<organism evidence="8 9">
    <name type="scientific">Pristionchus mayeri</name>
    <dbReference type="NCBI Taxonomy" id="1317129"/>
    <lineage>
        <taxon>Eukaryota</taxon>
        <taxon>Metazoa</taxon>
        <taxon>Ecdysozoa</taxon>
        <taxon>Nematoda</taxon>
        <taxon>Chromadorea</taxon>
        <taxon>Rhabditida</taxon>
        <taxon>Rhabditina</taxon>
        <taxon>Diplogasteromorpha</taxon>
        <taxon>Diplogasteroidea</taxon>
        <taxon>Neodiplogasteridae</taxon>
        <taxon>Pristionchus</taxon>
    </lineage>
</organism>
<evidence type="ECO:0000256" key="2">
    <source>
        <dbReference type="ARBA" id="ARBA00022692"/>
    </source>
</evidence>
<reference evidence="9" key="1">
    <citation type="submission" date="2022-10" db="EMBL/GenBank/DDBJ databases">
        <title>Genome assembly of Pristionchus species.</title>
        <authorList>
            <person name="Yoshida K."/>
            <person name="Sommer R.J."/>
        </authorList>
    </citation>
    <scope>NUCLEOTIDE SEQUENCE [LARGE SCALE GENOMIC DNA]</scope>
    <source>
        <strain evidence="9">RS5460</strain>
    </source>
</reference>
<dbReference type="InterPro" id="IPR051292">
    <property type="entry name" value="Xyl/GlcA_transferase"/>
</dbReference>
<evidence type="ECO:0000256" key="5">
    <source>
        <dbReference type="ARBA" id="ARBA00023034"/>
    </source>
</evidence>
<keyword evidence="6" id="KW-0472">Membrane</keyword>
<keyword evidence="5" id="KW-0333">Golgi apparatus</keyword>